<dbReference type="Proteomes" id="UP001155587">
    <property type="component" value="Unassembled WGS sequence"/>
</dbReference>
<dbReference type="EMBL" id="JAKRRY010000040">
    <property type="protein sequence ID" value="MCW8348516.1"/>
    <property type="molecule type" value="Genomic_DNA"/>
</dbReference>
<protein>
    <recommendedName>
        <fullName evidence="4">DUF4402 domain-containing protein</fullName>
    </recommendedName>
</protein>
<evidence type="ECO:0000313" key="3">
    <source>
        <dbReference type="Proteomes" id="UP001155587"/>
    </source>
</evidence>
<proteinExistence type="predicted"/>
<reference evidence="2" key="1">
    <citation type="submission" date="2022-02" db="EMBL/GenBank/DDBJ databases">
        <title>Vibrio sp. nov, a new bacterium isolated from seawater.</title>
        <authorList>
            <person name="Yuan Y."/>
        </authorList>
    </citation>
    <scope>NUCLEOTIDE SEQUENCE</scope>
    <source>
        <strain evidence="2">ZSDZ65</strain>
    </source>
</reference>
<dbReference type="RefSeq" id="WP_265677037.1">
    <property type="nucleotide sequence ID" value="NZ_JAKRRY010000040.1"/>
</dbReference>
<dbReference type="AlphaFoldDB" id="A0A9X3HYG5"/>
<evidence type="ECO:0008006" key="4">
    <source>
        <dbReference type="Google" id="ProtNLM"/>
    </source>
</evidence>
<feature type="signal peptide" evidence="1">
    <location>
        <begin position="1"/>
        <end position="23"/>
    </location>
</feature>
<feature type="chain" id="PRO_5040762092" description="DUF4402 domain-containing protein" evidence="1">
    <location>
        <begin position="24"/>
        <end position="158"/>
    </location>
</feature>
<sequence length="158" mass="18129">MIKKLLFFLTIVCMLMPLSETMAAPSELHFKAHVPERCGIEVIDGGGELSFGQYYSGRAIQLQVENNIERGQIRLKLNYADFGEWASRLSPALIRFKVEVPQTYEGDIEYWRDGVVLDKQQLAHDNIVKIWARINLDESQVPAGELVMRLEWSTECVR</sequence>
<evidence type="ECO:0000256" key="1">
    <source>
        <dbReference type="SAM" id="SignalP"/>
    </source>
</evidence>
<comment type="caution">
    <text evidence="2">The sequence shown here is derived from an EMBL/GenBank/DDBJ whole genome shotgun (WGS) entry which is preliminary data.</text>
</comment>
<accession>A0A9X3HYG5</accession>
<name>A0A9X3HYG5_9VIBR</name>
<keyword evidence="3" id="KW-1185">Reference proteome</keyword>
<keyword evidence="1" id="KW-0732">Signal</keyword>
<gene>
    <name evidence="2" type="ORF">MD535_21250</name>
</gene>
<evidence type="ECO:0000313" key="2">
    <source>
        <dbReference type="EMBL" id="MCW8348516.1"/>
    </source>
</evidence>
<organism evidence="2 3">
    <name type="scientific">Vibrio qingdaonensis</name>
    <dbReference type="NCBI Taxonomy" id="2829491"/>
    <lineage>
        <taxon>Bacteria</taxon>
        <taxon>Pseudomonadati</taxon>
        <taxon>Pseudomonadota</taxon>
        <taxon>Gammaproteobacteria</taxon>
        <taxon>Vibrionales</taxon>
        <taxon>Vibrionaceae</taxon>
        <taxon>Vibrio</taxon>
    </lineage>
</organism>